<dbReference type="PANTHER" id="PTHR24379">
    <property type="entry name" value="KRAB AND ZINC FINGER DOMAIN-CONTAINING"/>
    <property type="match status" value="1"/>
</dbReference>
<protein>
    <submittedName>
        <fullName evidence="8">Zinc finger protein 91</fullName>
    </submittedName>
</protein>
<dbReference type="EMBL" id="LNIX01000010">
    <property type="protein sequence ID" value="OXA49247.1"/>
    <property type="molecule type" value="Genomic_DNA"/>
</dbReference>
<feature type="compositionally biased region" description="Polar residues" evidence="6">
    <location>
        <begin position="556"/>
        <end position="571"/>
    </location>
</feature>
<gene>
    <name evidence="8" type="ORF">Fcan01_15350</name>
</gene>
<dbReference type="Gene3D" id="3.30.160.60">
    <property type="entry name" value="Classic Zinc Finger"/>
    <property type="match status" value="5"/>
</dbReference>
<dbReference type="InterPro" id="IPR013087">
    <property type="entry name" value="Znf_C2H2_type"/>
</dbReference>
<keyword evidence="2" id="KW-0677">Repeat</keyword>
<accession>A0A226DX01</accession>
<dbReference type="Proteomes" id="UP000198287">
    <property type="component" value="Unassembled WGS sequence"/>
</dbReference>
<evidence type="ECO:0000256" key="6">
    <source>
        <dbReference type="SAM" id="MobiDB-lite"/>
    </source>
</evidence>
<dbReference type="PROSITE" id="PS00028">
    <property type="entry name" value="ZINC_FINGER_C2H2_1"/>
    <property type="match status" value="8"/>
</dbReference>
<dbReference type="SUPFAM" id="SSF57667">
    <property type="entry name" value="beta-beta-alpha zinc fingers"/>
    <property type="match status" value="3"/>
</dbReference>
<dbReference type="InterPro" id="IPR036236">
    <property type="entry name" value="Znf_C2H2_sf"/>
</dbReference>
<dbReference type="GO" id="GO:0008270">
    <property type="term" value="F:zinc ion binding"/>
    <property type="evidence" value="ECO:0007669"/>
    <property type="project" value="UniProtKB-KW"/>
</dbReference>
<feature type="domain" description="C2H2-type" evidence="7">
    <location>
        <begin position="309"/>
        <end position="337"/>
    </location>
</feature>
<dbReference type="PROSITE" id="PS50157">
    <property type="entry name" value="ZINC_FINGER_C2H2_2"/>
    <property type="match status" value="7"/>
</dbReference>
<comment type="caution">
    <text evidence="8">The sequence shown here is derived from an EMBL/GenBank/DDBJ whole genome shotgun (WGS) entry which is preliminary data.</text>
</comment>
<dbReference type="SUPFAM" id="SSF118359">
    <property type="entry name" value="Expressed protein At2g23090/F21P24.15"/>
    <property type="match status" value="1"/>
</dbReference>
<dbReference type="OMA" id="NSRIQAR"/>
<dbReference type="PANTHER" id="PTHR24379:SF121">
    <property type="entry name" value="C2H2-TYPE DOMAIN-CONTAINING PROTEIN"/>
    <property type="match status" value="1"/>
</dbReference>
<feature type="domain" description="C2H2-type" evidence="7">
    <location>
        <begin position="719"/>
        <end position="742"/>
    </location>
</feature>
<evidence type="ECO:0000256" key="4">
    <source>
        <dbReference type="ARBA" id="ARBA00022833"/>
    </source>
</evidence>
<evidence type="ECO:0000313" key="8">
    <source>
        <dbReference type="EMBL" id="OXA49247.1"/>
    </source>
</evidence>
<dbReference type="Pfam" id="PF13894">
    <property type="entry name" value="zf-C2H2_4"/>
    <property type="match status" value="1"/>
</dbReference>
<keyword evidence="9" id="KW-1185">Reference proteome</keyword>
<evidence type="ECO:0000256" key="2">
    <source>
        <dbReference type="ARBA" id="ARBA00022737"/>
    </source>
</evidence>
<keyword evidence="4" id="KW-0862">Zinc</keyword>
<feature type="domain" description="C2H2-type" evidence="7">
    <location>
        <begin position="364"/>
        <end position="387"/>
    </location>
</feature>
<dbReference type="Pfam" id="PF00096">
    <property type="entry name" value="zf-C2H2"/>
    <property type="match status" value="2"/>
</dbReference>
<evidence type="ECO:0000313" key="9">
    <source>
        <dbReference type="Proteomes" id="UP000198287"/>
    </source>
</evidence>
<feature type="compositionally biased region" description="Acidic residues" evidence="6">
    <location>
        <begin position="592"/>
        <end position="603"/>
    </location>
</feature>
<feature type="region of interest" description="Disordered" evidence="6">
    <location>
        <begin position="550"/>
        <end position="614"/>
    </location>
</feature>
<evidence type="ECO:0000259" key="7">
    <source>
        <dbReference type="PROSITE" id="PS50157"/>
    </source>
</evidence>
<sequence length="893" mass="101061">MTKVNVRKHGTGHILQDLLSSTVLLKRSNFIPPTRSQQDDNFPLKIEGDNSSPRLLTSPCSICTESGTNLRPLAVQEMNILAKFVLNQEQISHILQTDHHPAIFCCKICSSAILSLAKLTTQIENITISLRAVISSRNGLFKKLGNEFKISATRNASPTDKISNADDDQQLTKRLQEEEKITIKFEPTCDELLNKLRNEDAKISGNDDDDDQQLNGCIEEEEFSVKVEPTYDDDDEITSDPLNLSENGDDLDPVGNSVESPFVCTMCQPNVTFTSAKTRMVHMRNKNFHPDVAAAINSRIQARLASKKLQCKLCGQKFSRYNALKVHFRNQHPGENIPAKISRTKKSEKSNITQSLVPPKQNPFPCPKCDKSFTSYRSIHRHKRIIHGLVPFARKCALCPEIFARSNLFETHMQEYHKAPVSSRQEVRHSCEMCSKTLATSTSKERHVEAVHFPDKTSCPYGCDVKIGSEADWVTHLEGCDSPKMSPESKSSCRFCPAVFRNSLLQIEHRLRVHPENCYSCPTCEQKFTRQCVLDYHRCTVISSGNIRPKIETDSELSNEVSDSGSPTGKNTADDPQLPGCLEEFPVKVEPVYDDDDDEEDDDRHEITSDPLEMSPEITNLVNSYVPVAESKYVCKICQPSVTFSRSDSYERHRKNKKIHPDISDMAARLPSEKFACKICSKTYSRNRDLRRHVKNVHPVSTAESSIIERSVPSKPNRFPCPNCDQSFTSYIGLHRHKRFDHGPSMRKCTLCPQVFAGLNLLQSHMHEYHNSPKSSQDTRHSCAMCSKTFTTATTRNRHVELVHFPDKTSCPYGCETEIDSEAEWVTHLEECDSPKMSSESKGNCKLCPAVFRNIPLQIEHDLRVHPDKCYSCSICEQRFTRQTVLYDHPCTG</sequence>
<feature type="domain" description="C2H2-type" evidence="7">
    <location>
        <begin position="747"/>
        <end position="775"/>
    </location>
</feature>
<keyword evidence="1" id="KW-0479">Metal-binding</keyword>
<evidence type="ECO:0000256" key="1">
    <source>
        <dbReference type="ARBA" id="ARBA00022723"/>
    </source>
</evidence>
<dbReference type="SMART" id="SM00355">
    <property type="entry name" value="ZnF_C2H2"/>
    <property type="match status" value="13"/>
</dbReference>
<feature type="domain" description="C2H2-type" evidence="7">
    <location>
        <begin position="429"/>
        <end position="457"/>
    </location>
</feature>
<dbReference type="AlphaFoldDB" id="A0A226DX01"/>
<evidence type="ECO:0000256" key="3">
    <source>
        <dbReference type="ARBA" id="ARBA00022771"/>
    </source>
</evidence>
<name>A0A226DX01_FOLCA</name>
<dbReference type="OrthoDB" id="6432771at2759"/>
<feature type="domain" description="C2H2-type" evidence="7">
    <location>
        <begin position="675"/>
        <end position="698"/>
    </location>
</feature>
<feature type="domain" description="C2H2-type" evidence="7">
    <location>
        <begin position="781"/>
        <end position="809"/>
    </location>
</feature>
<evidence type="ECO:0000256" key="5">
    <source>
        <dbReference type="PROSITE-ProRule" id="PRU00042"/>
    </source>
</evidence>
<reference evidence="8 9" key="1">
    <citation type="submission" date="2015-12" db="EMBL/GenBank/DDBJ databases">
        <title>The genome of Folsomia candida.</title>
        <authorList>
            <person name="Faddeeva A."/>
            <person name="Derks M.F."/>
            <person name="Anvar Y."/>
            <person name="Smit S."/>
            <person name="Van Straalen N."/>
            <person name="Roelofs D."/>
        </authorList>
    </citation>
    <scope>NUCLEOTIDE SEQUENCE [LARGE SCALE GENOMIC DNA]</scope>
    <source>
        <strain evidence="8 9">VU population</strain>
        <tissue evidence="8">Whole body</tissue>
    </source>
</reference>
<proteinExistence type="predicted"/>
<organism evidence="8 9">
    <name type="scientific">Folsomia candida</name>
    <name type="common">Springtail</name>
    <dbReference type="NCBI Taxonomy" id="158441"/>
    <lineage>
        <taxon>Eukaryota</taxon>
        <taxon>Metazoa</taxon>
        <taxon>Ecdysozoa</taxon>
        <taxon>Arthropoda</taxon>
        <taxon>Hexapoda</taxon>
        <taxon>Collembola</taxon>
        <taxon>Entomobryomorpha</taxon>
        <taxon>Isotomoidea</taxon>
        <taxon>Isotomidae</taxon>
        <taxon>Proisotominae</taxon>
        <taxon>Folsomia</taxon>
    </lineage>
</organism>
<keyword evidence="3 5" id="KW-0863">Zinc-finger</keyword>